<dbReference type="RefSeq" id="WP_138537172.1">
    <property type="nucleotide sequence ID" value="NZ_CP045430.1"/>
</dbReference>
<reference evidence="1 2" key="1">
    <citation type="submission" date="2019-10" db="EMBL/GenBank/DDBJ databases">
        <title>Pseudoalteromonas rubra S4059.</title>
        <authorList>
            <person name="Paulsen S."/>
            <person name="Wang X."/>
        </authorList>
    </citation>
    <scope>NUCLEOTIDE SEQUENCE [LARGE SCALE GENOMIC DNA]</scope>
    <source>
        <strain evidence="1 2">S4059</strain>
    </source>
</reference>
<protein>
    <submittedName>
        <fullName evidence="1">Uncharacterized protein</fullName>
    </submittedName>
</protein>
<gene>
    <name evidence="1" type="ORF">CWC22_022930</name>
</gene>
<accession>A0A5S3V264</accession>
<dbReference type="EMBL" id="CP045430">
    <property type="protein sequence ID" value="QPB85858.1"/>
    <property type="molecule type" value="Genomic_DNA"/>
</dbReference>
<name>A0A5S3V264_9GAMM</name>
<organism evidence="1 2">
    <name type="scientific">Pseudoalteromonas rubra</name>
    <dbReference type="NCBI Taxonomy" id="43658"/>
    <lineage>
        <taxon>Bacteria</taxon>
        <taxon>Pseudomonadati</taxon>
        <taxon>Pseudomonadota</taxon>
        <taxon>Gammaproteobacteria</taxon>
        <taxon>Alteromonadales</taxon>
        <taxon>Pseudoalteromonadaceae</taxon>
        <taxon>Pseudoalteromonas</taxon>
    </lineage>
</organism>
<sequence length="303" mass="34777">MKYRLLYAIFLVCCMSATYASETQKPVNLKQLHQIIEQAERLVVKDPINALVQFESEKREDLSALKNSLVIERPETERLCLCVGNPVIYLYKGDKELGALSYISGNYIRFSHWNSDASVVDTDKLLTWFDDRGVPWPRQMFDTQRKEQVQNQKNEQRWLGAMPSSISAVWTKILTPYGTRDAQRLMAPFTAAIPDKRLQVLALLEWYGSGAGPWSGYPSYEDVARKMLFNYTTANIISIINSTQLSTAQTEGAARFFGGWDFSQKRPDNLEKVPDTLKEQLWEHVSSTMDKDKLARARRAFKK</sequence>
<evidence type="ECO:0000313" key="1">
    <source>
        <dbReference type="EMBL" id="QPB85858.1"/>
    </source>
</evidence>
<dbReference type="Proteomes" id="UP000305729">
    <property type="component" value="Chromosome 2"/>
</dbReference>
<evidence type="ECO:0000313" key="2">
    <source>
        <dbReference type="Proteomes" id="UP000305729"/>
    </source>
</evidence>
<proteinExistence type="predicted"/>
<dbReference type="AlphaFoldDB" id="A0A5S3V264"/>